<dbReference type="EMBL" id="SDMP01000005">
    <property type="protein sequence ID" value="RYR57095.1"/>
    <property type="molecule type" value="Genomic_DNA"/>
</dbReference>
<dbReference type="Proteomes" id="UP000289738">
    <property type="component" value="Chromosome A05"/>
</dbReference>
<reference evidence="8 10" key="1">
    <citation type="submission" date="2019-01" db="EMBL/GenBank/DDBJ databases">
        <title>Sequencing of cultivated peanut Arachis hypogaea provides insights into genome evolution and oil improvement.</title>
        <authorList>
            <person name="Chen X."/>
        </authorList>
    </citation>
    <scope>NUCLEOTIDE SEQUENCE [LARGE SCALE GENOMIC DNA]</scope>
    <source>
        <strain evidence="10">cv. Fuhuasheng</strain>
        <strain evidence="8">GDAAS-fuhuasheng2018</strain>
        <tissue evidence="8">Leaves</tissue>
    </source>
</reference>
<dbReference type="Pfam" id="PF01798">
    <property type="entry name" value="Nop"/>
    <property type="match status" value="1"/>
</dbReference>
<dbReference type="Gene3D" id="1.10.287.4070">
    <property type="match status" value="1"/>
</dbReference>
<dbReference type="AlphaFoldDB" id="A0A444Z102"/>
<dbReference type="EMBL" id="SDMP01000015">
    <property type="protein sequence ID" value="RYR07855.1"/>
    <property type="molecule type" value="Genomic_DNA"/>
</dbReference>
<comment type="caution">
    <text evidence="8">The sequence shown here is derived from an EMBL/GenBank/DDBJ whole genome shotgun (WGS) entry which is preliminary data.</text>
</comment>
<comment type="subcellular location">
    <subcellularLocation>
        <location evidence="1">Nucleus</location>
        <location evidence="1">Nucleolus</location>
    </subcellularLocation>
</comment>
<dbReference type="PANTHER" id="PTHR10894:SF0">
    <property type="entry name" value="NUCLEOLAR PROTEIN 56"/>
    <property type="match status" value="1"/>
</dbReference>
<dbReference type="Pfam" id="PF08156">
    <property type="entry name" value="NOP5NT"/>
    <property type="match status" value="1"/>
</dbReference>
<proteinExistence type="inferred from homology"/>
<dbReference type="InterPro" id="IPR045056">
    <property type="entry name" value="Nop56/Nop58"/>
</dbReference>
<dbReference type="InterPro" id="IPR012976">
    <property type="entry name" value="NOSIC"/>
</dbReference>
<dbReference type="GO" id="GO:0042254">
    <property type="term" value="P:ribosome biogenesis"/>
    <property type="evidence" value="ECO:0007669"/>
    <property type="project" value="UniProtKB-KW"/>
</dbReference>
<accession>A0A444Z102</accession>
<keyword evidence="3" id="KW-0690">Ribosome biogenesis</keyword>
<protein>
    <recommendedName>
        <fullName evidence="5">Nucleolar protein 56</fullName>
    </recommendedName>
</protein>
<dbReference type="OrthoDB" id="6780543at2759"/>
<evidence type="ECO:0000256" key="4">
    <source>
        <dbReference type="ARBA" id="ARBA00023242"/>
    </source>
</evidence>
<evidence type="ECO:0000256" key="2">
    <source>
        <dbReference type="ARBA" id="ARBA00009211"/>
    </source>
</evidence>
<dbReference type="PROSITE" id="PS51358">
    <property type="entry name" value="NOP"/>
    <property type="match status" value="1"/>
</dbReference>
<gene>
    <name evidence="9" type="ORF">Ahy_A05g022829</name>
    <name evidence="8" type="ORF">Ahy_B05g075329</name>
</gene>
<dbReference type="InterPro" id="IPR012974">
    <property type="entry name" value="NOP58/56_N"/>
</dbReference>
<keyword evidence="4" id="KW-0539">Nucleus</keyword>
<feature type="domain" description="Nop" evidence="7">
    <location>
        <begin position="295"/>
        <end position="413"/>
    </location>
</feature>
<dbReference type="InterPro" id="IPR002687">
    <property type="entry name" value="Nop_dom"/>
</dbReference>
<feature type="region of interest" description="Disordered" evidence="6">
    <location>
        <begin position="432"/>
        <end position="540"/>
    </location>
</feature>
<evidence type="ECO:0000256" key="1">
    <source>
        <dbReference type="ARBA" id="ARBA00004604"/>
    </source>
</evidence>
<evidence type="ECO:0000313" key="9">
    <source>
        <dbReference type="EMBL" id="RYR57095.1"/>
    </source>
</evidence>
<dbReference type="SMART" id="SM00931">
    <property type="entry name" value="NOSIC"/>
    <property type="match status" value="1"/>
</dbReference>
<dbReference type="GO" id="GO:0030515">
    <property type="term" value="F:snoRNA binding"/>
    <property type="evidence" value="ECO:0007669"/>
    <property type="project" value="InterPro"/>
</dbReference>
<evidence type="ECO:0000259" key="7">
    <source>
        <dbReference type="PROSITE" id="PS51358"/>
    </source>
</evidence>
<evidence type="ECO:0000256" key="6">
    <source>
        <dbReference type="SAM" id="MobiDB-lite"/>
    </source>
</evidence>
<dbReference type="InterPro" id="IPR036070">
    <property type="entry name" value="Nop_dom_sf"/>
</dbReference>
<evidence type="ECO:0000313" key="8">
    <source>
        <dbReference type="EMBL" id="RYR07855.1"/>
    </source>
</evidence>
<evidence type="ECO:0000256" key="3">
    <source>
        <dbReference type="ARBA" id="ARBA00022517"/>
    </source>
</evidence>
<evidence type="ECO:0000256" key="5">
    <source>
        <dbReference type="ARBA" id="ARBA00040742"/>
    </source>
</evidence>
<dbReference type="Proteomes" id="UP000289738">
    <property type="component" value="Chromosome B05"/>
</dbReference>
<dbReference type="FunFam" id="1.10.287.4070:FF:000002">
    <property type="entry name" value="Nucleolar protein 56"/>
    <property type="match status" value="1"/>
</dbReference>
<comment type="similarity">
    <text evidence="2">Belongs to the NOP5/NOP56 family.</text>
</comment>
<dbReference type="PANTHER" id="PTHR10894">
    <property type="entry name" value="NUCLEOLAR PROTEIN 5 NUCLEOLAR PROTEIN NOP5 NOP58"/>
    <property type="match status" value="1"/>
</dbReference>
<dbReference type="GO" id="GO:0032040">
    <property type="term" value="C:small-subunit processome"/>
    <property type="evidence" value="ECO:0007669"/>
    <property type="project" value="InterPro"/>
</dbReference>
<dbReference type="InterPro" id="IPR042239">
    <property type="entry name" value="Nop_C"/>
</dbReference>
<dbReference type="Gene3D" id="1.10.246.90">
    <property type="entry name" value="Nop domain"/>
    <property type="match status" value="1"/>
</dbReference>
<evidence type="ECO:0000313" key="10">
    <source>
        <dbReference type="Proteomes" id="UP000289738"/>
    </source>
</evidence>
<name>A0A444Z102_ARAHY</name>
<sequence length="540" mass="60272">MALFLLYESASGYALFEAHGLDEIGQNTEAVRNSVSDLNRFGKVVKLRSFNPFTSALDALKQCNAISEGLLTDELRTVLETNLPKVKEGKKSKFSLGVSDPKIGSQIAEVTKIPCQSNEFVSELLRGVRLHFDKFVGDLKTGDLEKAQLGLGHSYSRAKVKFNVNRVDNMVIQAIFLLDTLDKDINSFSMRVREWYSWHFPELVKIVNDNYLYAKVAKFIEDKAKLAEDKIPELTDIVGDEDKAKEIVEAAKASMGQDLSPVDLINVHQFAQRVMDLSEYRRKLYDYLVAKMNDIAPNLASLIGEVVGARLISHAGSLTNLAKCPSSTLQILGAEKALFRALKTRGNTPKYGLIFHSSFIGRASAKNKGRMARYLANKCSIASRIDCFSERGTTAFGEKLREQVEERLDFYDKGVAPRKNIDVMKSAIESADNKDMEMETEEVPVEASGKKAKKKKQKAADEGDDMAVETTNGDALEDQKSEKKKKKKEKRKLDQEAEQNVINGVADGEVKKKKKKDKKDENGEMVEAASETKKKKKSKS</sequence>
<dbReference type="GO" id="GO:0031428">
    <property type="term" value="C:box C/D methylation guide snoRNP complex"/>
    <property type="evidence" value="ECO:0007669"/>
    <property type="project" value="InterPro"/>
</dbReference>
<organism evidence="8 10">
    <name type="scientific">Arachis hypogaea</name>
    <name type="common">Peanut</name>
    <dbReference type="NCBI Taxonomy" id="3818"/>
    <lineage>
        <taxon>Eukaryota</taxon>
        <taxon>Viridiplantae</taxon>
        <taxon>Streptophyta</taxon>
        <taxon>Embryophyta</taxon>
        <taxon>Tracheophyta</taxon>
        <taxon>Spermatophyta</taxon>
        <taxon>Magnoliopsida</taxon>
        <taxon>eudicotyledons</taxon>
        <taxon>Gunneridae</taxon>
        <taxon>Pentapetalae</taxon>
        <taxon>rosids</taxon>
        <taxon>fabids</taxon>
        <taxon>Fabales</taxon>
        <taxon>Fabaceae</taxon>
        <taxon>Papilionoideae</taxon>
        <taxon>50 kb inversion clade</taxon>
        <taxon>dalbergioids sensu lato</taxon>
        <taxon>Dalbergieae</taxon>
        <taxon>Pterocarpus clade</taxon>
        <taxon>Arachis</taxon>
    </lineage>
</organism>
<dbReference type="SUPFAM" id="SSF89124">
    <property type="entry name" value="Nop domain"/>
    <property type="match status" value="1"/>
</dbReference>
<dbReference type="FunFam" id="1.10.246.90:FF:000001">
    <property type="entry name" value="Nucleolar protein 56"/>
    <property type="match status" value="1"/>
</dbReference>
<keyword evidence="10" id="KW-1185">Reference proteome</keyword>